<comment type="caution">
    <text evidence="2">The sequence shown here is derived from an EMBL/GenBank/DDBJ whole genome shotgun (WGS) entry which is preliminary data.</text>
</comment>
<feature type="compositionally biased region" description="Basic and acidic residues" evidence="1">
    <location>
        <begin position="191"/>
        <end position="208"/>
    </location>
</feature>
<protein>
    <submittedName>
        <fullName evidence="2">Uncharacterized protein</fullName>
    </submittedName>
</protein>
<reference evidence="2" key="1">
    <citation type="submission" date="2022-11" db="EMBL/GenBank/DDBJ databases">
        <authorList>
            <person name="Petersen C."/>
        </authorList>
    </citation>
    <scope>NUCLEOTIDE SEQUENCE</scope>
    <source>
        <strain evidence="2">IBT 26290</strain>
    </source>
</reference>
<sequence length="219" mass="24840">MARWAENKGIHIELALIHETAVTEIKTCSDRKLNIYKCVRRLGGGFRHRGDPVGEDTQGDVRIEPNHDNGRDVDHFKGQHIQASRKPECMVCWSDPLHPIDIWKTELRYERHRVGRGTGNVGGMGYEWKIHDVIEVWIEVILGIEESSESDRRGLKREGQPPEGEPDVGDVDQISELDHCQVDSHAELKQCKSNGTKHDGGIKHDPEKLIVIAKPNVRD</sequence>
<evidence type="ECO:0000313" key="2">
    <source>
        <dbReference type="EMBL" id="KAJ5175207.1"/>
    </source>
</evidence>
<feature type="compositionally biased region" description="Acidic residues" evidence="1">
    <location>
        <begin position="164"/>
        <end position="174"/>
    </location>
</feature>
<keyword evidence="3" id="KW-1185">Reference proteome</keyword>
<reference evidence="2" key="2">
    <citation type="journal article" date="2023" name="IMA Fungus">
        <title>Comparative genomic study of the Penicillium genus elucidates a diverse pangenome and 15 lateral gene transfer events.</title>
        <authorList>
            <person name="Petersen C."/>
            <person name="Sorensen T."/>
            <person name="Nielsen M.R."/>
            <person name="Sondergaard T.E."/>
            <person name="Sorensen J.L."/>
            <person name="Fitzpatrick D.A."/>
            <person name="Frisvad J.C."/>
            <person name="Nielsen K.L."/>
        </authorList>
    </citation>
    <scope>NUCLEOTIDE SEQUENCE</scope>
    <source>
        <strain evidence="2">IBT 26290</strain>
    </source>
</reference>
<feature type="region of interest" description="Disordered" evidence="1">
    <location>
        <begin position="49"/>
        <end position="72"/>
    </location>
</feature>
<proteinExistence type="predicted"/>
<organism evidence="2 3">
    <name type="scientific">Penicillium canariense</name>
    <dbReference type="NCBI Taxonomy" id="189055"/>
    <lineage>
        <taxon>Eukaryota</taxon>
        <taxon>Fungi</taxon>
        <taxon>Dikarya</taxon>
        <taxon>Ascomycota</taxon>
        <taxon>Pezizomycotina</taxon>
        <taxon>Eurotiomycetes</taxon>
        <taxon>Eurotiomycetidae</taxon>
        <taxon>Eurotiales</taxon>
        <taxon>Aspergillaceae</taxon>
        <taxon>Penicillium</taxon>
    </lineage>
</organism>
<name>A0A9W9IEZ7_9EURO</name>
<feature type="compositionally biased region" description="Basic and acidic residues" evidence="1">
    <location>
        <begin position="149"/>
        <end position="160"/>
    </location>
</feature>
<evidence type="ECO:0000313" key="3">
    <source>
        <dbReference type="Proteomes" id="UP001149163"/>
    </source>
</evidence>
<dbReference type="EMBL" id="JAPQKN010000001">
    <property type="protein sequence ID" value="KAJ5175207.1"/>
    <property type="molecule type" value="Genomic_DNA"/>
</dbReference>
<feature type="compositionally biased region" description="Basic and acidic residues" evidence="1">
    <location>
        <begin position="59"/>
        <end position="72"/>
    </location>
</feature>
<evidence type="ECO:0000256" key="1">
    <source>
        <dbReference type="SAM" id="MobiDB-lite"/>
    </source>
</evidence>
<dbReference type="AlphaFoldDB" id="A0A9W9IEZ7"/>
<dbReference type="GeneID" id="81422385"/>
<dbReference type="RefSeq" id="XP_056546815.1">
    <property type="nucleotide sequence ID" value="XM_056683209.1"/>
</dbReference>
<feature type="region of interest" description="Disordered" evidence="1">
    <location>
        <begin position="148"/>
        <end position="174"/>
    </location>
</feature>
<gene>
    <name evidence="2" type="ORF">N7482_001084</name>
</gene>
<feature type="region of interest" description="Disordered" evidence="1">
    <location>
        <begin position="191"/>
        <end position="219"/>
    </location>
</feature>
<accession>A0A9W9IEZ7</accession>
<dbReference type="Proteomes" id="UP001149163">
    <property type="component" value="Unassembled WGS sequence"/>
</dbReference>